<evidence type="ECO:0000313" key="3">
    <source>
        <dbReference type="Proteomes" id="UP000284395"/>
    </source>
</evidence>
<dbReference type="SUPFAM" id="SSF51735">
    <property type="entry name" value="NAD(P)-binding Rossmann-fold domains"/>
    <property type="match status" value="1"/>
</dbReference>
<sequence>MMKIFIVGGAGKIARRLAKICADKGHQPLSLFRRAEQESELEKLGATPVSGDLTELTAEDLASLMAGCDALVFSAGAGGAGQEITNAIDGDGFRKSLQAAQMAGVKRFLQVSAFPESGRGGEPKEGFENYMRVKKQTDCELVASDRDWVILRPGTLTNDSGDGRINADLAVPYGNVSRDNVALTLATLIETPALHHCIIELTDGDHPVTDALQALADRS</sequence>
<dbReference type="PANTHER" id="PTHR15020">
    <property type="entry name" value="FLAVIN REDUCTASE-RELATED"/>
    <property type="match status" value="1"/>
</dbReference>
<dbReference type="Pfam" id="PF13460">
    <property type="entry name" value="NAD_binding_10"/>
    <property type="match status" value="1"/>
</dbReference>
<dbReference type="OrthoDB" id="9787292at2"/>
<dbReference type="Gene3D" id="3.40.50.720">
    <property type="entry name" value="NAD(P)-binding Rossmann-like Domain"/>
    <property type="match status" value="1"/>
</dbReference>
<reference evidence="2 3" key="1">
    <citation type="submission" date="2018-09" db="EMBL/GenBank/DDBJ databases">
        <title>Altererythrobacter spongiae sp. nov., isolated from a marine sponge.</title>
        <authorList>
            <person name="Zhuang L."/>
            <person name="Luo L."/>
        </authorList>
    </citation>
    <scope>NUCLEOTIDE SEQUENCE [LARGE SCALE GENOMIC DNA]</scope>
    <source>
        <strain evidence="2 3">HN-Y73</strain>
    </source>
</reference>
<dbReference type="PANTHER" id="PTHR15020:SF50">
    <property type="entry name" value="UPF0659 PROTEIN YMR090W"/>
    <property type="match status" value="1"/>
</dbReference>
<protein>
    <submittedName>
        <fullName evidence="2">SDR family oxidoreductase</fullName>
    </submittedName>
</protein>
<gene>
    <name evidence="2" type="ORF">D6851_06265</name>
</gene>
<evidence type="ECO:0000259" key="1">
    <source>
        <dbReference type="Pfam" id="PF13460"/>
    </source>
</evidence>
<accession>A0A420ELW9</accession>
<proteinExistence type="predicted"/>
<dbReference type="AlphaFoldDB" id="A0A420ELW9"/>
<dbReference type="CDD" id="cd05243">
    <property type="entry name" value="SDR_a5"/>
    <property type="match status" value="1"/>
</dbReference>
<dbReference type="EMBL" id="RAPF01000003">
    <property type="protein sequence ID" value="RKF21640.1"/>
    <property type="molecule type" value="Genomic_DNA"/>
</dbReference>
<dbReference type="Proteomes" id="UP000284395">
    <property type="component" value="Unassembled WGS sequence"/>
</dbReference>
<dbReference type="InterPro" id="IPR036291">
    <property type="entry name" value="NAD(P)-bd_dom_sf"/>
</dbReference>
<keyword evidence="3" id="KW-1185">Reference proteome</keyword>
<dbReference type="InterPro" id="IPR016040">
    <property type="entry name" value="NAD(P)-bd_dom"/>
</dbReference>
<organism evidence="2 3">
    <name type="scientific">Altericroceibacterium spongiae</name>
    <dbReference type="NCBI Taxonomy" id="2320269"/>
    <lineage>
        <taxon>Bacteria</taxon>
        <taxon>Pseudomonadati</taxon>
        <taxon>Pseudomonadota</taxon>
        <taxon>Alphaproteobacteria</taxon>
        <taxon>Sphingomonadales</taxon>
        <taxon>Erythrobacteraceae</taxon>
        <taxon>Altericroceibacterium</taxon>
    </lineage>
</organism>
<evidence type="ECO:0000313" key="2">
    <source>
        <dbReference type="EMBL" id="RKF21640.1"/>
    </source>
</evidence>
<comment type="caution">
    <text evidence="2">The sequence shown here is derived from an EMBL/GenBank/DDBJ whole genome shotgun (WGS) entry which is preliminary data.</text>
</comment>
<feature type="domain" description="NAD(P)-binding" evidence="1">
    <location>
        <begin position="8"/>
        <end position="192"/>
    </location>
</feature>
<name>A0A420ELW9_9SPHN</name>